<evidence type="ECO:0000256" key="6">
    <source>
        <dbReference type="RuleBase" id="RU003968"/>
    </source>
</evidence>
<comment type="cofactor">
    <cofactor evidence="1 5">
        <name>FAD</name>
        <dbReference type="ChEBI" id="CHEBI:57692"/>
    </cofactor>
</comment>
<evidence type="ECO:0000256" key="5">
    <source>
        <dbReference type="PIRSR" id="PIRSR000137-2"/>
    </source>
</evidence>
<evidence type="ECO:0000256" key="4">
    <source>
        <dbReference type="ARBA" id="ARBA00022827"/>
    </source>
</evidence>
<dbReference type="SUPFAM" id="SSF54373">
    <property type="entry name" value="FAD-linked reductases, C-terminal domain"/>
    <property type="match status" value="1"/>
</dbReference>
<dbReference type="PANTHER" id="PTHR11552:SF147">
    <property type="entry name" value="CHOLINE DEHYDROGENASE, MITOCHONDRIAL"/>
    <property type="match status" value="1"/>
</dbReference>
<dbReference type="GO" id="GO:0050660">
    <property type="term" value="F:flavin adenine dinucleotide binding"/>
    <property type="evidence" value="ECO:0007669"/>
    <property type="project" value="InterPro"/>
</dbReference>
<evidence type="ECO:0000256" key="3">
    <source>
        <dbReference type="ARBA" id="ARBA00022630"/>
    </source>
</evidence>
<dbReference type="NCBIfam" id="NF002550">
    <property type="entry name" value="PRK02106.1"/>
    <property type="match status" value="1"/>
</dbReference>
<dbReference type="PANTHER" id="PTHR11552">
    <property type="entry name" value="GLUCOSE-METHANOL-CHOLINE GMC OXIDOREDUCTASE"/>
    <property type="match status" value="1"/>
</dbReference>
<dbReference type="AlphaFoldDB" id="A0A2P7SPJ9"/>
<dbReference type="PROSITE" id="PS51257">
    <property type="entry name" value="PROKAR_LIPOPROTEIN"/>
    <property type="match status" value="1"/>
</dbReference>
<dbReference type="Pfam" id="PF00732">
    <property type="entry name" value="GMC_oxred_N"/>
    <property type="match status" value="1"/>
</dbReference>
<keyword evidence="4 5" id="KW-0274">FAD</keyword>
<dbReference type="Pfam" id="PF05199">
    <property type="entry name" value="GMC_oxred_C"/>
    <property type="match status" value="1"/>
</dbReference>
<sequence length="541" mass="59116">MIGSWRSVLDGQMFDYVIVGAGSAGCVLAARLSEDGRSTVLVLEAGGKDSSFWIHIPVGYGRTITDPRVNWKFETEPNPALDGRRIYWPRGKVLGGSSSINGLIYIRGQAEDFDHWRQLGNAGWSYDDVLPYFRRAEDQENGADRYHGKGGPLSVTNLTERNPLCDAFIGSAAAQGISRNEDFNGPVQEGAGYFQATVRRGRRASAATAYLRPAMARRNLTVATDAHAERILFEGRRASGVEFRRGGTAMRVNARREVILAAGSVKSPHLLMLSGLGDAEDLASHGIKWLHHLPGVGKNLQDHYGGQITWKCNRPITMNDVMLSRFRQLKVGLRWLLTRGGPLSVPAGQAGLFAKVLPESASPDLQFLFQTFSGGYYEDGLFKFSGFANFLCPVRPLSRGEIRLRSARPDDTPKLLPNYFSEERDRRIAVEGLKLARRMAASRPLADFVVEEHLPGSPTATDAEIEAYLRRNGGCVSHQVGTCKMGTDEMAVVDPELKVRGVEGLRVADASVMPTLVSGNTNAATIMIGEKAADLIRGRAA</sequence>
<evidence type="ECO:0000256" key="1">
    <source>
        <dbReference type="ARBA" id="ARBA00001974"/>
    </source>
</evidence>
<dbReference type="PROSITE" id="PS00624">
    <property type="entry name" value="GMC_OXRED_2"/>
    <property type="match status" value="1"/>
</dbReference>
<feature type="domain" description="Glucose-methanol-choline oxidoreductase N-terminal" evidence="8">
    <location>
        <begin position="263"/>
        <end position="277"/>
    </location>
</feature>
<proteinExistence type="inferred from homology"/>
<reference evidence="9 10" key="1">
    <citation type="submission" date="2018-03" db="EMBL/GenBank/DDBJ databases">
        <title>The draft genome of Mesorhizobium sp. 6GN-30.</title>
        <authorList>
            <person name="Liu L."/>
            <person name="Li L."/>
            <person name="Wang T."/>
            <person name="Zhang X."/>
            <person name="Liang L."/>
        </authorList>
    </citation>
    <scope>NUCLEOTIDE SEQUENCE [LARGE SCALE GENOMIC DNA]</scope>
    <source>
        <strain evidence="9 10">6GN30</strain>
    </source>
</reference>
<dbReference type="InterPro" id="IPR036188">
    <property type="entry name" value="FAD/NAD-bd_sf"/>
</dbReference>
<comment type="similarity">
    <text evidence="2 6">Belongs to the GMC oxidoreductase family.</text>
</comment>
<dbReference type="GO" id="GO:0016614">
    <property type="term" value="F:oxidoreductase activity, acting on CH-OH group of donors"/>
    <property type="evidence" value="ECO:0007669"/>
    <property type="project" value="InterPro"/>
</dbReference>
<evidence type="ECO:0000313" key="9">
    <source>
        <dbReference type="EMBL" id="PSJ64295.1"/>
    </source>
</evidence>
<name>A0A2P7SPJ9_9HYPH</name>
<dbReference type="SUPFAM" id="SSF51905">
    <property type="entry name" value="FAD/NAD(P)-binding domain"/>
    <property type="match status" value="1"/>
</dbReference>
<dbReference type="Gene3D" id="3.50.50.60">
    <property type="entry name" value="FAD/NAD(P)-binding domain"/>
    <property type="match status" value="1"/>
</dbReference>
<protein>
    <submittedName>
        <fullName evidence="9">Choline dehydrogenase</fullName>
    </submittedName>
</protein>
<gene>
    <name evidence="9" type="ORF">C7I84_04880</name>
</gene>
<dbReference type="Proteomes" id="UP000241229">
    <property type="component" value="Unassembled WGS sequence"/>
</dbReference>
<dbReference type="RefSeq" id="WP_106771039.1">
    <property type="nucleotide sequence ID" value="NZ_PXYK01000004.1"/>
</dbReference>
<evidence type="ECO:0000313" key="10">
    <source>
        <dbReference type="Proteomes" id="UP000241229"/>
    </source>
</evidence>
<dbReference type="InterPro" id="IPR012132">
    <property type="entry name" value="GMC_OxRdtase"/>
</dbReference>
<evidence type="ECO:0000256" key="2">
    <source>
        <dbReference type="ARBA" id="ARBA00010790"/>
    </source>
</evidence>
<dbReference type="InterPro" id="IPR007867">
    <property type="entry name" value="GMC_OxRtase_C"/>
</dbReference>
<evidence type="ECO:0000259" key="8">
    <source>
        <dbReference type="PROSITE" id="PS00624"/>
    </source>
</evidence>
<evidence type="ECO:0000259" key="7">
    <source>
        <dbReference type="PROSITE" id="PS00623"/>
    </source>
</evidence>
<dbReference type="InterPro" id="IPR000172">
    <property type="entry name" value="GMC_OxRdtase_N"/>
</dbReference>
<dbReference type="Gene3D" id="3.30.560.10">
    <property type="entry name" value="Glucose Oxidase, domain 3"/>
    <property type="match status" value="1"/>
</dbReference>
<comment type="caution">
    <text evidence="9">The sequence shown here is derived from an EMBL/GenBank/DDBJ whole genome shotgun (WGS) entry which is preliminary data.</text>
</comment>
<dbReference type="OrthoDB" id="9785276at2"/>
<feature type="domain" description="Glucose-methanol-choline oxidoreductase N-terminal" evidence="7">
    <location>
        <begin position="91"/>
        <end position="114"/>
    </location>
</feature>
<dbReference type="PIRSF" id="PIRSF000137">
    <property type="entry name" value="Alcohol_oxidase"/>
    <property type="match status" value="1"/>
</dbReference>
<organism evidence="9 10">
    <name type="scientific">Kumtagia ephedrae</name>
    <dbReference type="NCBI Taxonomy" id="2116701"/>
    <lineage>
        <taxon>Bacteria</taxon>
        <taxon>Pseudomonadati</taxon>
        <taxon>Pseudomonadota</taxon>
        <taxon>Alphaproteobacteria</taxon>
        <taxon>Hyphomicrobiales</taxon>
        <taxon>Phyllobacteriaceae</taxon>
        <taxon>Kumtagia</taxon>
    </lineage>
</organism>
<dbReference type="EMBL" id="PXYK01000004">
    <property type="protein sequence ID" value="PSJ64295.1"/>
    <property type="molecule type" value="Genomic_DNA"/>
</dbReference>
<accession>A0A2P7SPJ9</accession>
<dbReference type="PROSITE" id="PS00623">
    <property type="entry name" value="GMC_OXRED_1"/>
    <property type="match status" value="1"/>
</dbReference>
<keyword evidence="10" id="KW-1185">Reference proteome</keyword>
<feature type="binding site" evidence="5">
    <location>
        <position position="93"/>
    </location>
    <ligand>
        <name>FAD</name>
        <dbReference type="ChEBI" id="CHEBI:57692"/>
    </ligand>
</feature>
<keyword evidence="3 6" id="KW-0285">Flavoprotein</keyword>